<reference evidence="2" key="1">
    <citation type="submission" date="2016-10" db="EMBL/GenBank/DDBJ databases">
        <authorList>
            <person name="Varghese N."/>
            <person name="Submissions S."/>
        </authorList>
    </citation>
    <scope>NUCLEOTIDE SEQUENCE [LARGE SCALE GENOMIC DNA]</scope>
    <source>
        <strain evidence="2">DSM 44637</strain>
    </source>
</reference>
<protein>
    <submittedName>
        <fullName evidence="1">Uncharacterized protein</fullName>
    </submittedName>
</protein>
<name>A0A1I5XE40_9PSEU</name>
<evidence type="ECO:0000313" key="2">
    <source>
        <dbReference type="Proteomes" id="UP000199137"/>
    </source>
</evidence>
<dbReference type="Proteomes" id="UP000199137">
    <property type="component" value="Unassembled WGS sequence"/>
</dbReference>
<dbReference type="AlphaFoldDB" id="A0A1I5XE40"/>
<organism evidence="1 2">
    <name type="scientific">Amycolatopsis rubida</name>
    <dbReference type="NCBI Taxonomy" id="112413"/>
    <lineage>
        <taxon>Bacteria</taxon>
        <taxon>Bacillati</taxon>
        <taxon>Actinomycetota</taxon>
        <taxon>Actinomycetes</taxon>
        <taxon>Pseudonocardiales</taxon>
        <taxon>Pseudonocardiaceae</taxon>
        <taxon>Amycolatopsis</taxon>
    </lineage>
</organism>
<dbReference type="EMBL" id="FOWC01000010">
    <property type="protein sequence ID" value="SFQ30253.1"/>
    <property type="molecule type" value="Genomic_DNA"/>
</dbReference>
<accession>A0A1I5XE40</accession>
<proteinExistence type="predicted"/>
<gene>
    <name evidence="1" type="ORF">SAMN05421854_110179</name>
</gene>
<sequence length="39" mass="4293">MNLLGKYSFLLPADLADGLRPLSDPDTVLDADDEDEDLE</sequence>
<evidence type="ECO:0000313" key="1">
    <source>
        <dbReference type="EMBL" id="SFQ30253.1"/>
    </source>
</evidence>